<dbReference type="EMBL" id="LAZR01007809">
    <property type="protein sequence ID" value="KKM82770.1"/>
    <property type="molecule type" value="Genomic_DNA"/>
</dbReference>
<protein>
    <submittedName>
        <fullName evidence="1">Uncharacterized protein</fullName>
    </submittedName>
</protein>
<accession>A0A0F9N1T8</accession>
<comment type="caution">
    <text evidence="1">The sequence shown here is derived from an EMBL/GenBank/DDBJ whole genome shotgun (WGS) entry which is preliminary data.</text>
</comment>
<sequence>MLITGSVGRRNMEATINQYQRLFEEHVGKDVASSIIRGTSLLPFIKRIWELERLFVSMLKSQGNGI</sequence>
<proteinExistence type="predicted"/>
<dbReference type="AlphaFoldDB" id="A0A0F9N1T8"/>
<reference evidence="1" key="1">
    <citation type="journal article" date="2015" name="Nature">
        <title>Complex archaea that bridge the gap between prokaryotes and eukaryotes.</title>
        <authorList>
            <person name="Spang A."/>
            <person name="Saw J.H."/>
            <person name="Jorgensen S.L."/>
            <person name="Zaremba-Niedzwiedzka K."/>
            <person name="Martijn J."/>
            <person name="Lind A.E."/>
            <person name="van Eijk R."/>
            <person name="Schleper C."/>
            <person name="Guy L."/>
            <person name="Ettema T.J."/>
        </authorList>
    </citation>
    <scope>NUCLEOTIDE SEQUENCE</scope>
</reference>
<gene>
    <name evidence="1" type="ORF">LCGC14_1316090</name>
</gene>
<organism evidence="1">
    <name type="scientific">marine sediment metagenome</name>
    <dbReference type="NCBI Taxonomy" id="412755"/>
    <lineage>
        <taxon>unclassified sequences</taxon>
        <taxon>metagenomes</taxon>
        <taxon>ecological metagenomes</taxon>
    </lineage>
</organism>
<evidence type="ECO:0000313" key="1">
    <source>
        <dbReference type="EMBL" id="KKM82770.1"/>
    </source>
</evidence>
<name>A0A0F9N1T8_9ZZZZ</name>